<dbReference type="AlphaFoldDB" id="X1HUZ2"/>
<organism evidence="2">
    <name type="scientific">marine sediment metagenome</name>
    <dbReference type="NCBI Taxonomy" id="412755"/>
    <lineage>
        <taxon>unclassified sequences</taxon>
        <taxon>metagenomes</taxon>
        <taxon>ecological metagenomes</taxon>
    </lineage>
</organism>
<keyword evidence="1" id="KW-0812">Transmembrane</keyword>
<gene>
    <name evidence="2" type="ORF">S03H2_51525</name>
</gene>
<keyword evidence="1" id="KW-0472">Membrane</keyword>
<feature type="transmembrane region" description="Helical" evidence="1">
    <location>
        <begin position="42"/>
        <end position="64"/>
    </location>
</feature>
<accession>X1HUZ2</accession>
<proteinExistence type="predicted"/>
<evidence type="ECO:0000256" key="1">
    <source>
        <dbReference type="SAM" id="Phobius"/>
    </source>
</evidence>
<dbReference type="EMBL" id="BARU01032696">
    <property type="protein sequence ID" value="GAH73956.1"/>
    <property type="molecule type" value="Genomic_DNA"/>
</dbReference>
<reference evidence="2" key="1">
    <citation type="journal article" date="2014" name="Front. Microbiol.">
        <title>High frequency of phylogenetically diverse reductive dehalogenase-homologous genes in deep subseafloor sedimentary metagenomes.</title>
        <authorList>
            <person name="Kawai M."/>
            <person name="Futagami T."/>
            <person name="Toyoda A."/>
            <person name="Takaki Y."/>
            <person name="Nishi S."/>
            <person name="Hori S."/>
            <person name="Arai W."/>
            <person name="Tsubouchi T."/>
            <person name="Morono Y."/>
            <person name="Uchiyama I."/>
            <person name="Ito T."/>
            <person name="Fujiyama A."/>
            <person name="Inagaki F."/>
            <person name="Takami H."/>
        </authorList>
    </citation>
    <scope>NUCLEOTIDE SEQUENCE</scope>
    <source>
        <strain evidence="2">Expedition CK06-06</strain>
    </source>
</reference>
<comment type="caution">
    <text evidence="2">The sequence shown here is derived from an EMBL/GenBank/DDBJ whole genome shotgun (WGS) entry which is preliminary data.</text>
</comment>
<protein>
    <submittedName>
        <fullName evidence="2">Uncharacterized protein</fullName>
    </submittedName>
</protein>
<name>X1HUZ2_9ZZZZ</name>
<evidence type="ECO:0000313" key="2">
    <source>
        <dbReference type="EMBL" id="GAH73956.1"/>
    </source>
</evidence>
<keyword evidence="1" id="KW-1133">Transmembrane helix</keyword>
<sequence>MKPELQIAFKGYSEGEIKDILAAFKVAKYQVNRFYEVSLTEVPPGVVVLILVSGTIWVFLKGFLEEAGKILAQRLFSPRRKDKDIDSLYLIIKDSKGEKKLTITAKNSQELHLKIKKLSEQNEEQ</sequence>